<proteinExistence type="inferred from homology"/>
<dbReference type="InterPro" id="IPR017918">
    <property type="entry name" value="N-reg_PII_CS"/>
</dbReference>
<evidence type="ECO:0000313" key="2">
    <source>
        <dbReference type="EMBL" id="PBB06026.1"/>
    </source>
</evidence>
<dbReference type="PROSITE" id="PS00638">
    <property type="entry name" value="PII_GLNB_CTER"/>
    <property type="match status" value="1"/>
</dbReference>
<dbReference type="Proteomes" id="UP000217561">
    <property type="component" value="Unassembled WGS sequence"/>
</dbReference>
<gene>
    <name evidence="2" type="ORF">CKW00_05940</name>
</gene>
<dbReference type="EMBL" id="NSGH01000007">
    <property type="protein sequence ID" value="PBB06026.1"/>
    <property type="molecule type" value="Genomic_DNA"/>
</dbReference>
<dbReference type="InterPro" id="IPR015867">
    <property type="entry name" value="N-reg_PII/ATP_PRibTrfase_C"/>
</dbReference>
<dbReference type="PRINTS" id="PR00340">
    <property type="entry name" value="PIIGLNB"/>
</dbReference>
<organism evidence="2 3">
    <name type="scientific">Salimicrobium humidisoli</name>
    <dbReference type="NCBI Taxonomy" id="2029857"/>
    <lineage>
        <taxon>Bacteria</taxon>
        <taxon>Bacillati</taxon>
        <taxon>Bacillota</taxon>
        <taxon>Bacilli</taxon>
        <taxon>Bacillales</taxon>
        <taxon>Bacillaceae</taxon>
        <taxon>Salimicrobium</taxon>
    </lineage>
</organism>
<dbReference type="InterPro" id="IPR002187">
    <property type="entry name" value="N-reg_PII"/>
</dbReference>
<name>A0ABX4HU61_9BACI</name>
<evidence type="ECO:0000313" key="3">
    <source>
        <dbReference type="Proteomes" id="UP000217561"/>
    </source>
</evidence>
<dbReference type="SMART" id="SM00938">
    <property type="entry name" value="P-II"/>
    <property type="match status" value="1"/>
</dbReference>
<protein>
    <submittedName>
        <fullName evidence="2">Transcriptional regulator</fullName>
    </submittedName>
</protein>
<keyword evidence="3" id="KW-1185">Reference proteome</keyword>
<evidence type="ECO:0000256" key="1">
    <source>
        <dbReference type="RuleBase" id="RU003936"/>
    </source>
</evidence>
<dbReference type="PANTHER" id="PTHR30115:SF11">
    <property type="entry name" value="NITROGEN REGULATORY PROTEIN P-II HOMOLOG"/>
    <property type="match status" value="1"/>
</dbReference>
<dbReference type="PANTHER" id="PTHR30115">
    <property type="entry name" value="NITROGEN REGULATORY PROTEIN P-II"/>
    <property type="match status" value="1"/>
</dbReference>
<sequence>MKKIEAIIRPEAFQPLRHHLDQLGVKGMTVSEVAGCGQQKGKEGIFRGTKYEIKLYPKVKVEMVVDEHEVDPIVEIVMEICTTNEAGDGKIFISAIEEIYRIRTAEKGKSALI</sequence>
<dbReference type="PROSITE" id="PS51343">
    <property type="entry name" value="PII_GLNB_DOM"/>
    <property type="match status" value="1"/>
</dbReference>
<comment type="similarity">
    <text evidence="1">Belongs to the P(II) protein family.</text>
</comment>
<dbReference type="RefSeq" id="WP_095821807.1">
    <property type="nucleotide sequence ID" value="NZ_NSGH01000007.1"/>
</dbReference>
<reference evidence="2 3" key="1">
    <citation type="submission" date="2017-08" db="EMBL/GenBank/DDBJ databases">
        <title>Salimicrobium alkalisoli sp. nov., isolated from saline alkaline soil.</title>
        <authorList>
            <person name="Zhang G."/>
            <person name="Xiong Q."/>
        </authorList>
    </citation>
    <scope>NUCLEOTIDE SEQUENCE [LARGE SCALE GENOMIC DNA]</scope>
    <source>
        <strain evidence="2 3">WN024</strain>
    </source>
</reference>
<comment type="caution">
    <text evidence="2">The sequence shown here is derived from an EMBL/GenBank/DDBJ whole genome shotgun (WGS) entry which is preliminary data.</text>
</comment>
<accession>A0ABX4HU61</accession>
<dbReference type="Gene3D" id="3.30.70.120">
    <property type="match status" value="1"/>
</dbReference>
<dbReference type="InterPro" id="IPR011322">
    <property type="entry name" value="N-reg_PII-like_a/b"/>
</dbReference>
<dbReference type="Pfam" id="PF00543">
    <property type="entry name" value="P-II"/>
    <property type="match status" value="1"/>
</dbReference>
<dbReference type="SUPFAM" id="SSF54913">
    <property type="entry name" value="GlnB-like"/>
    <property type="match status" value="1"/>
</dbReference>